<protein>
    <submittedName>
        <fullName evidence="2">Glycosyltransferase</fullName>
        <ecNumber evidence="2">2.4.-.-</ecNumber>
    </submittedName>
</protein>
<evidence type="ECO:0000313" key="2">
    <source>
        <dbReference type="EMBL" id="QWV11735.1"/>
    </source>
</evidence>
<organism evidence="2 3">
    <name type="scientific">Marinobacter adhaerens</name>
    <dbReference type="NCBI Taxonomy" id="1033846"/>
    <lineage>
        <taxon>Bacteria</taxon>
        <taxon>Pseudomonadati</taxon>
        <taxon>Pseudomonadota</taxon>
        <taxon>Gammaproteobacteria</taxon>
        <taxon>Pseudomonadales</taxon>
        <taxon>Marinobacteraceae</taxon>
        <taxon>Marinobacter</taxon>
    </lineage>
</organism>
<keyword evidence="2" id="KW-0808">Transferase</keyword>
<keyword evidence="2" id="KW-0328">Glycosyltransferase</keyword>
<feature type="domain" description="Glycosyltransferase subfamily 4-like N-terminal" evidence="1">
    <location>
        <begin position="122"/>
        <end position="224"/>
    </location>
</feature>
<dbReference type="SUPFAM" id="SSF53756">
    <property type="entry name" value="UDP-Glycosyltransferase/glycogen phosphorylase"/>
    <property type="match status" value="1"/>
</dbReference>
<dbReference type="Gene3D" id="3.40.50.2000">
    <property type="entry name" value="Glycogen Phosphorylase B"/>
    <property type="match status" value="2"/>
</dbReference>
<keyword evidence="3" id="KW-1185">Reference proteome</keyword>
<name>A0ABX8IDE7_9GAMM</name>
<dbReference type="RefSeq" id="WP_169702155.1">
    <property type="nucleotide sequence ID" value="NZ_CP076686.1"/>
</dbReference>
<accession>A0ABX8IDE7</accession>
<evidence type="ECO:0000259" key="1">
    <source>
        <dbReference type="Pfam" id="PF13579"/>
    </source>
</evidence>
<dbReference type="Pfam" id="PF13579">
    <property type="entry name" value="Glyco_trans_4_4"/>
    <property type="match status" value="1"/>
</dbReference>
<dbReference type="EMBL" id="CP076686">
    <property type="protein sequence ID" value="QWV11735.1"/>
    <property type="molecule type" value="Genomic_DNA"/>
</dbReference>
<dbReference type="GO" id="GO:0016757">
    <property type="term" value="F:glycosyltransferase activity"/>
    <property type="evidence" value="ECO:0007669"/>
    <property type="project" value="UniProtKB-KW"/>
</dbReference>
<dbReference type="EC" id="2.4.-.-" evidence="2"/>
<proteinExistence type="predicted"/>
<reference evidence="2 3" key="1">
    <citation type="submission" date="2021-06" db="EMBL/GenBank/DDBJ databases">
        <title>Microbial metabolic specificity influences pelagic lipid remineralization.</title>
        <authorList>
            <person name="Behrendt L."/>
            <person name="Hunter J.E."/>
            <person name="Alcolombri U."/>
            <person name="Smriga S."/>
            <person name="Mincer T."/>
            <person name="Lowenstein D.P."/>
            <person name="Peaudecerf F.J."/>
            <person name="Fernandez V.I."/>
            <person name="Fredricks H."/>
            <person name="Almblad H."/>
            <person name="Harrison J.J."/>
            <person name="Stocker R."/>
            <person name="Van Mooy B.A.S."/>
        </authorList>
    </citation>
    <scope>NUCLEOTIDE SEQUENCE [LARGE SCALE GENOMIC DNA]</scope>
    <source>
        <strain evidence="2 3">HP15-B</strain>
    </source>
</reference>
<sequence length="429" mass="48133">MRNLANGRCHVLTTSPQTKSSPDALAHLHLPVNREQIHRVKSLDIFKFLLWARKRIRLLTSFSKRAEPTDKTVQSVLKTSNTNGEVASRSKVQKFKDFIYDACYFPDQAGPWIIPAVIKGIKVVKQHNIDAIFATGSPWSGLVAGYLISRLSSLPLIVDFRDPWMNNPFHQSKGRLLDDWSARLERRVVKHASAVSLNTDPLHAEFVHRYPDEPANKFFVMPNGFDSAEFQNIVAEPRVTVQDSLLLCHAGFLYGVRDPAVLLEAIRAANQQLADSGKRIVFRQIGDVNLGYDLKDRFSDLLEDGSLILDSARPYKECLSALASADIVVNVQPGTRTQIPSKLYDYLAINKPIINITSPDGALGTLVIDKKLGDLVSFEEKEQLTQLLKAYALDEKLGSFSGYENRDEFEISHITQTLARRLHECLDAP</sequence>
<evidence type="ECO:0000313" key="3">
    <source>
        <dbReference type="Proteomes" id="UP000683442"/>
    </source>
</evidence>
<dbReference type="GeneID" id="78560503"/>
<dbReference type="InterPro" id="IPR028098">
    <property type="entry name" value="Glyco_trans_4-like_N"/>
</dbReference>
<gene>
    <name evidence="2" type="ORF">KQ249_13675</name>
</gene>
<dbReference type="Proteomes" id="UP000683442">
    <property type="component" value="Chromosome"/>
</dbReference>